<dbReference type="AlphaFoldDB" id="A0AA37PF00"/>
<dbReference type="EMBL" id="BQXU01000044">
    <property type="protein sequence ID" value="GKT51065.1"/>
    <property type="molecule type" value="Genomic_DNA"/>
</dbReference>
<evidence type="ECO:0000313" key="3">
    <source>
        <dbReference type="Proteomes" id="UP001055115"/>
    </source>
</evidence>
<feature type="region of interest" description="Disordered" evidence="1">
    <location>
        <begin position="54"/>
        <end position="80"/>
    </location>
</feature>
<accession>A0AA37PF00</accession>
<keyword evidence="3" id="KW-1185">Reference proteome</keyword>
<dbReference type="GeneID" id="73332048"/>
<name>A0AA37PF00_9PEZI</name>
<organism evidence="2 3">
    <name type="scientific">Colletotrichum spaethianum</name>
    <dbReference type="NCBI Taxonomy" id="700344"/>
    <lineage>
        <taxon>Eukaryota</taxon>
        <taxon>Fungi</taxon>
        <taxon>Dikarya</taxon>
        <taxon>Ascomycota</taxon>
        <taxon>Pezizomycotina</taxon>
        <taxon>Sordariomycetes</taxon>
        <taxon>Hypocreomycetidae</taxon>
        <taxon>Glomerellales</taxon>
        <taxon>Glomerellaceae</taxon>
        <taxon>Colletotrichum</taxon>
        <taxon>Colletotrichum spaethianum species complex</taxon>
    </lineage>
</organism>
<proteinExistence type="predicted"/>
<reference evidence="2 3" key="1">
    <citation type="submission" date="2022-03" db="EMBL/GenBank/DDBJ databases">
        <title>Genome data of Colletotrichum spp.</title>
        <authorList>
            <person name="Utami Y.D."/>
            <person name="Hiruma K."/>
        </authorList>
    </citation>
    <scope>NUCLEOTIDE SEQUENCE [LARGE SCALE GENOMIC DNA]</scope>
    <source>
        <strain evidence="2 3">MAFF 239500</strain>
    </source>
</reference>
<dbReference type="Proteomes" id="UP001055115">
    <property type="component" value="Unassembled WGS sequence"/>
</dbReference>
<feature type="compositionally biased region" description="Basic and acidic residues" evidence="1">
    <location>
        <begin position="154"/>
        <end position="164"/>
    </location>
</feature>
<comment type="caution">
    <text evidence="2">The sequence shown here is derived from an EMBL/GenBank/DDBJ whole genome shotgun (WGS) entry which is preliminary data.</text>
</comment>
<sequence length="224" mass="26085">MHDSKLEALFTKITVDKTYHRLPEVLQAKYLERCGDLNTRNCVSSVISLSTQGTPLSKAASPRPIPQRRFPSMSQSSQGRVPPELIEELANTLQEPYVEYKRQKEAINQARQLILNRNQQQHQQQQAAPATQFRLARRADKMFSDNDGDDDDDGNRHERPIEYDNDARRELRRLRSKFATELMDYEEDEKRYQVAAREGEAHLAELIKSSVRMMELQNQIEQQE</sequence>
<gene>
    <name evidence="2" type="ORF">ColSpa_11246</name>
</gene>
<protein>
    <submittedName>
        <fullName evidence="2">Uncharacterized protein</fullName>
    </submittedName>
</protein>
<evidence type="ECO:0000256" key="1">
    <source>
        <dbReference type="SAM" id="MobiDB-lite"/>
    </source>
</evidence>
<feature type="region of interest" description="Disordered" evidence="1">
    <location>
        <begin position="142"/>
        <end position="164"/>
    </location>
</feature>
<dbReference type="RefSeq" id="XP_049133415.1">
    <property type="nucleotide sequence ID" value="XM_049277458.1"/>
</dbReference>
<evidence type="ECO:0000313" key="2">
    <source>
        <dbReference type="EMBL" id="GKT51065.1"/>
    </source>
</evidence>